<feature type="compositionally biased region" description="Basic and acidic residues" evidence="2">
    <location>
        <begin position="401"/>
        <end position="420"/>
    </location>
</feature>
<organism evidence="3 4">
    <name type="scientific">Leptomonas pyrrhocoris</name>
    <name type="common">Firebug parasite</name>
    <dbReference type="NCBI Taxonomy" id="157538"/>
    <lineage>
        <taxon>Eukaryota</taxon>
        <taxon>Discoba</taxon>
        <taxon>Euglenozoa</taxon>
        <taxon>Kinetoplastea</taxon>
        <taxon>Metakinetoplastina</taxon>
        <taxon>Trypanosomatida</taxon>
        <taxon>Trypanosomatidae</taxon>
        <taxon>Leishmaniinae</taxon>
        <taxon>Leptomonas</taxon>
    </lineage>
</organism>
<feature type="region of interest" description="Disordered" evidence="2">
    <location>
        <begin position="996"/>
        <end position="1020"/>
    </location>
</feature>
<feature type="region of interest" description="Disordered" evidence="2">
    <location>
        <begin position="755"/>
        <end position="811"/>
    </location>
</feature>
<feature type="region of interest" description="Disordered" evidence="2">
    <location>
        <begin position="279"/>
        <end position="300"/>
    </location>
</feature>
<feature type="compositionally biased region" description="Polar residues" evidence="2">
    <location>
        <begin position="638"/>
        <end position="652"/>
    </location>
</feature>
<evidence type="ECO:0000313" key="4">
    <source>
        <dbReference type="Proteomes" id="UP000037923"/>
    </source>
</evidence>
<evidence type="ECO:0000256" key="1">
    <source>
        <dbReference type="SAM" id="Coils"/>
    </source>
</evidence>
<protein>
    <submittedName>
        <fullName evidence="3">Uncharacterized protein</fullName>
    </submittedName>
</protein>
<feature type="region of interest" description="Disordered" evidence="2">
    <location>
        <begin position="400"/>
        <end position="420"/>
    </location>
</feature>
<feature type="compositionally biased region" description="Low complexity" evidence="2">
    <location>
        <begin position="871"/>
        <end position="882"/>
    </location>
</feature>
<feature type="compositionally biased region" description="Low complexity" evidence="2">
    <location>
        <begin position="724"/>
        <end position="735"/>
    </location>
</feature>
<dbReference type="OMA" id="QHCPSEG"/>
<keyword evidence="4" id="KW-1185">Reference proteome</keyword>
<feature type="compositionally biased region" description="Basic and acidic residues" evidence="2">
    <location>
        <begin position="598"/>
        <end position="607"/>
    </location>
</feature>
<dbReference type="Proteomes" id="UP000037923">
    <property type="component" value="Unassembled WGS sequence"/>
</dbReference>
<feature type="compositionally biased region" description="Polar residues" evidence="2">
    <location>
        <begin position="82"/>
        <end position="101"/>
    </location>
</feature>
<reference evidence="3 4" key="1">
    <citation type="submission" date="2015-07" db="EMBL/GenBank/DDBJ databases">
        <title>High-quality genome of monoxenous trypanosomatid Leptomonas pyrrhocoris.</title>
        <authorList>
            <person name="Flegontov P."/>
            <person name="Butenko A."/>
            <person name="Firsov S."/>
            <person name="Vlcek C."/>
            <person name="Logacheva M.D."/>
            <person name="Field M."/>
            <person name="Filatov D."/>
            <person name="Flegontova O."/>
            <person name="Gerasimov E."/>
            <person name="Jackson A.P."/>
            <person name="Kelly S."/>
            <person name="Opperdoes F."/>
            <person name="O'Reilly A."/>
            <person name="Votypka J."/>
            <person name="Yurchenko V."/>
            <person name="Lukes J."/>
        </authorList>
    </citation>
    <scope>NUCLEOTIDE SEQUENCE [LARGE SCALE GENOMIC DNA]</scope>
    <source>
        <strain evidence="3">H10</strain>
    </source>
</reference>
<feature type="compositionally biased region" description="Polar residues" evidence="2">
    <location>
        <begin position="996"/>
        <end position="1005"/>
    </location>
</feature>
<dbReference type="GeneID" id="26906496"/>
<dbReference type="OrthoDB" id="267498at2759"/>
<gene>
    <name evidence="3" type="ORF">ABB37_06207</name>
</gene>
<feature type="region of interest" description="Disordered" evidence="2">
    <location>
        <begin position="580"/>
        <end position="624"/>
    </location>
</feature>
<dbReference type="EMBL" id="LGTL01000013">
    <property type="protein sequence ID" value="KPA78607.1"/>
    <property type="molecule type" value="Genomic_DNA"/>
</dbReference>
<sequence length="1046" mass="111071">MECLSGGVVEAGNGLQEAPFAPRTAKKEAAMANVVLASTPYAAPTPHSEAESGQFESSYSDGASRKAVHAPHSFVRRGEAGTTDTSACTRPTIGVQSSGVGVPTGSSASSFVRQDGEAALHTESAYDAEGASSLPAPSAIIAKQYTEAVTEMEAMQVRLDVAEREAANLREMCVTRDLRCDDLETQLLAKEEQLLRYAQQQQQQGSSSVMERSASLPAGDSSVNGEGRVSSLLKGEPIEACGAESGECLVAPAVQLKPLMAQLTELLVNVRRVQDDYPVDKESLEANDTATPSGKQSPLPTDINYCSARTEHLSLPLSNLEAGGADDATQLSSLVSLVYQAVLKVSQQYAALQAELEVVRADRNELIGEQSEQVRLLQQQLLEKDREQLRLMERVTAADLASRKEADPPEPLKEKSASPVVDDAHDVRDGALSAPLIVPPERAAAEDHSHVLAEQVEKLKVQLAEAKAAAAAAQDAQRNVLTERLERTQTELKQTRLRAEDEYDRLSGTIEMLTRELTDTKEALRIKEVSLRIALRTSSPAMLLAASEEPTGDPASSVCAATATSAPFLTAGLQMTSPLALPPPPVAVQEAAAAATTRSDREDENRRQYSLRTSPSPPPAPLSPSHLRIIVEAEESNGVATVSQSDRASRATSSPPPSPLHHRGKKFVDDGTLRTLPSSVLTEAEGEDSENERLRAARFAVSSSSREKSSRGLTTSTGVESHTPSSSLPRGRSSSSGGGIADSALEHVQSTLTAVRSEGTEQATRNTISGSAGESLSSAVDGAPSGVRESATRQDAALAASPWAKSATGVRRSASARLADALVEEEEELPLPLPLRGPLFRPLPSSLSTASTSLSPHSPHPMESTRAGFRSNTSTSLLPLNSEPQRRQTPRQLSTPSLSLEERLRNFLNSSAGIAAAALDKTAAITGVNQVSASPATRRQTERTSEPDTPISTFKDEQAEMTGHVGARLAVPEDGATPARTPISLLSERMSSTPLWAASTPSSRFGGSPHVSEVAARHTQASLRRHREVWQQQESLLESLLSSPSP</sequence>
<feature type="region of interest" description="Disordered" evidence="2">
    <location>
        <begin position="844"/>
        <end position="898"/>
    </location>
</feature>
<feature type="compositionally biased region" description="Polar residues" evidence="2">
    <location>
        <begin position="755"/>
        <end position="778"/>
    </location>
</feature>
<proteinExistence type="predicted"/>
<feature type="region of interest" description="Disordered" evidence="2">
    <location>
        <begin position="199"/>
        <end position="228"/>
    </location>
</feature>
<comment type="caution">
    <text evidence="3">The sequence shown here is derived from an EMBL/GenBank/DDBJ whole genome shotgun (WGS) entry which is preliminary data.</text>
</comment>
<feature type="coiled-coil region" evidence="1">
    <location>
        <begin position="449"/>
        <end position="523"/>
    </location>
</feature>
<dbReference type="AlphaFoldDB" id="A0A0M9FYL5"/>
<dbReference type="VEuPathDB" id="TriTrypDB:LpyrH10_13_1520"/>
<feature type="region of interest" description="Disordered" evidence="2">
    <location>
        <begin position="77"/>
        <end position="101"/>
    </location>
</feature>
<feature type="compositionally biased region" description="Low complexity" evidence="2">
    <location>
        <begin position="796"/>
        <end position="811"/>
    </location>
</feature>
<keyword evidence="1" id="KW-0175">Coiled coil</keyword>
<dbReference type="RefSeq" id="XP_015657046.1">
    <property type="nucleotide sequence ID" value="XM_015804472.1"/>
</dbReference>
<feature type="region of interest" description="Disordered" evidence="2">
    <location>
        <begin position="930"/>
        <end position="952"/>
    </location>
</feature>
<evidence type="ECO:0000313" key="3">
    <source>
        <dbReference type="EMBL" id="KPA78607.1"/>
    </source>
</evidence>
<accession>A0A0M9FYL5</accession>
<evidence type="ECO:0000256" key="2">
    <source>
        <dbReference type="SAM" id="MobiDB-lite"/>
    </source>
</evidence>
<feature type="compositionally biased region" description="Low complexity" evidence="2">
    <location>
        <begin position="844"/>
        <end position="857"/>
    </location>
</feature>
<feature type="compositionally biased region" description="Polar residues" evidence="2">
    <location>
        <begin position="712"/>
        <end position="723"/>
    </location>
</feature>
<feature type="region of interest" description="Disordered" evidence="2">
    <location>
        <begin position="637"/>
        <end position="741"/>
    </location>
</feature>
<name>A0A0M9FYL5_LEPPY</name>
<feature type="compositionally biased region" description="Polar residues" evidence="2">
    <location>
        <begin position="286"/>
        <end position="299"/>
    </location>
</feature>